<accession>A0A450S9A0</accession>
<evidence type="ECO:0000256" key="1">
    <source>
        <dbReference type="ARBA" id="ARBA00022729"/>
    </source>
</evidence>
<keyword evidence="1 2" id="KW-0732">Signal</keyword>
<evidence type="ECO:0000259" key="3">
    <source>
        <dbReference type="Pfam" id="PF07593"/>
    </source>
</evidence>
<proteinExistence type="predicted"/>
<name>A0A450S9A0_9GAMM</name>
<protein>
    <submittedName>
        <fullName evidence="4">Repeat domain-containing protein</fullName>
    </submittedName>
</protein>
<sequence length="642" mass="70076">MMLYRKRYIAMIFPATSTRRFCWGEKTPMKSSSLALFLLSSVAMAGPMPDDVRPETSRPDFFYPDNAPQGALPDTPRADDTHLPLPTDPFTEIAAAAGLDFIHSSGISGGFYFPEILGAGGAFLDYDRDGDLDVYLVQTYPVPCRPDVDPGETGCAKQTEFPAAPLGDRLYRNDLTQENGVSRIHFTDVTKESGIDATGYGMGVAVGDMDNDGWPDLYVTNHGPNQLYRNNGDGTFTESAQKAGVADARWSVSAAFLDFDRDGLLDLFVGNYVDASRKNPEKCYAPDGGRDYCSPLTFRPLPCGLFRNLGQGRFADVSGKSGIIKEYQGALGVVAADFNGDGWQDIYVGNDGRPNQLWLNRQNGTFRDEAFLAGTAVNMDGAAEASMGVDAGDFDNDGDEDLFMTHLTEESNTLYLNDGSGWFQDRSVATGIAVPSQGYTAFGTGWFDYNNDGWLDLLIVNGDVRVMPNLAREKDPLPFHQSNQLLANTGDGTFQDVTARMGEAFARSEISRGAAFGDVDNDGDMDVLVTNNSGPPRLLRNNLNGASHWLGLRLLDKSGRDALGARVRVTRRGAPDLWRRVRTDGSYASASDPRVLVGLGGNPEVTAIDLFWPDGENEEWKAPEGKYLPVDKYVTVRQGEKR</sequence>
<feature type="domain" description="ASPIC/UnbV" evidence="3">
    <location>
        <begin position="562"/>
        <end position="623"/>
    </location>
</feature>
<dbReference type="InterPro" id="IPR011519">
    <property type="entry name" value="UnbV_ASPIC"/>
</dbReference>
<evidence type="ECO:0000313" key="4">
    <source>
        <dbReference type="EMBL" id="VFJ48518.1"/>
    </source>
</evidence>
<dbReference type="PANTHER" id="PTHR16026">
    <property type="entry name" value="CARTILAGE ACIDIC PROTEIN 1"/>
    <property type="match status" value="1"/>
</dbReference>
<feature type="chain" id="PRO_5019494743" evidence="2">
    <location>
        <begin position="46"/>
        <end position="642"/>
    </location>
</feature>
<dbReference type="Gene3D" id="2.130.10.130">
    <property type="entry name" value="Integrin alpha, N-terminal"/>
    <property type="match status" value="2"/>
</dbReference>
<dbReference type="EMBL" id="CAADEY010000022">
    <property type="protein sequence ID" value="VFJ48518.1"/>
    <property type="molecule type" value="Genomic_DNA"/>
</dbReference>
<dbReference type="PANTHER" id="PTHR16026:SF0">
    <property type="entry name" value="CARTILAGE ACIDIC PROTEIN 1"/>
    <property type="match status" value="1"/>
</dbReference>
<dbReference type="Pfam" id="PF07593">
    <property type="entry name" value="UnbV_ASPIC"/>
    <property type="match status" value="1"/>
</dbReference>
<gene>
    <name evidence="4" type="ORF">BECKDK2373C_GA0170839_10224</name>
</gene>
<dbReference type="Pfam" id="PF13517">
    <property type="entry name" value="FG-GAP_3"/>
    <property type="match status" value="3"/>
</dbReference>
<dbReference type="InterPro" id="IPR027039">
    <property type="entry name" value="Crtac1"/>
</dbReference>
<reference evidence="4" key="1">
    <citation type="submission" date="2019-02" db="EMBL/GenBank/DDBJ databases">
        <authorList>
            <person name="Gruber-Vodicka R. H."/>
            <person name="Seah K. B. B."/>
        </authorList>
    </citation>
    <scope>NUCLEOTIDE SEQUENCE</scope>
    <source>
        <strain evidence="4">BECK_DK161</strain>
    </source>
</reference>
<dbReference type="AlphaFoldDB" id="A0A450S9A0"/>
<organism evidence="4">
    <name type="scientific">Candidatus Kentrum sp. DK</name>
    <dbReference type="NCBI Taxonomy" id="2126562"/>
    <lineage>
        <taxon>Bacteria</taxon>
        <taxon>Pseudomonadati</taxon>
        <taxon>Pseudomonadota</taxon>
        <taxon>Gammaproteobacteria</taxon>
        <taxon>Candidatus Kentrum</taxon>
    </lineage>
</organism>
<feature type="signal peptide" evidence="2">
    <location>
        <begin position="1"/>
        <end position="45"/>
    </location>
</feature>
<dbReference type="InterPro" id="IPR013517">
    <property type="entry name" value="FG-GAP"/>
</dbReference>
<dbReference type="SUPFAM" id="SSF69318">
    <property type="entry name" value="Integrin alpha N-terminal domain"/>
    <property type="match status" value="1"/>
</dbReference>
<evidence type="ECO:0000256" key="2">
    <source>
        <dbReference type="SAM" id="SignalP"/>
    </source>
</evidence>
<dbReference type="InterPro" id="IPR028994">
    <property type="entry name" value="Integrin_alpha_N"/>
</dbReference>